<evidence type="ECO:0000256" key="2">
    <source>
        <dbReference type="ARBA" id="ARBA00022741"/>
    </source>
</evidence>
<dbReference type="CDD" id="cd18791">
    <property type="entry name" value="SF2_C_RHA"/>
    <property type="match status" value="1"/>
</dbReference>
<dbReference type="InterPro" id="IPR011545">
    <property type="entry name" value="DEAD/DEAH_box_helicase_dom"/>
</dbReference>
<dbReference type="InterPro" id="IPR001650">
    <property type="entry name" value="Helicase_C-like"/>
</dbReference>
<dbReference type="InterPro" id="IPR014001">
    <property type="entry name" value="Helicase_ATP-bd"/>
</dbReference>
<feature type="domain" description="Helicase ATP-binding" evidence="6">
    <location>
        <begin position="24"/>
        <end position="196"/>
    </location>
</feature>
<dbReference type="Pfam" id="PF00271">
    <property type="entry name" value="Helicase_C"/>
    <property type="match status" value="1"/>
</dbReference>
<keyword evidence="2" id="KW-0547">Nucleotide-binding</keyword>
<dbReference type="SMART" id="SM00487">
    <property type="entry name" value="DEXDc"/>
    <property type="match status" value="1"/>
</dbReference>
<dbReference type="Pfam" id="PF04408">
    <property type="entry name" value="WHD_HA2"/>
    <property type="match status" value="1"/>
</dbReference>
<dbReference type="GO" id="GO:0003676">
    <property type="term" value="F:nucleic acid binding"/>
    <property type="evidence" value="ECO:0007669"/>
    <property type="project" value="InterPro"/>
</dbReference>
<evidence type="ECO:0000259" key="7">
    <source>
        <dbReference type="PROSITE" id="PS51194"/>
    </source>
</evidence>
<dbReference type="InterPro" id="IPR002464">
    <property type="entry name" value="DNA/RNA_helicase_DEAH_CS"/>
</dbReference>
<sequence length="885" mass="96623">MFTLSQAGALAPELPAKSIFPELQDALETVGKAIVTAEPGSGKTTLVPPVCWALEDARAKNNSPAAEVLVTEPRRIAARAAASYLQTLLPKSEDNLAAKVAFSVRGESTRGHNTRLDFVTAGLFLRRLLADPEISGIGTVIIDEVHERSLDTDVLLALLCEVRQLRPELRIVVMSATINSDLFRQVLGEDTPVLEAEGKLFPLQEVFAPPPARVRRISERGTSWEFRDYLADLALKHRIQGDTLVFAPAIADVEAIAATLRSRASHPERILTLHGQLPPREQAKVLSQGASSASEEALKPGEGRIIVATSVAESALTVPGVRQVIDSGLSRVPSRRLRGNAGGLSTLSCSRAAATQRAGRAARLGPGYVIHAYDQQTYARMEPDTQPEIMCSDLTETYLQLADWGQTDLEVLALPTSPPPAAWQQAEKDLQALGALDADSRITAFGRQLVQIPAHPRLARALILGARLVGERRTAQVVAALQADVRSPDGDLWAAIRRAERQGDKTYRSERSRFEKLARRYQGMATGSEGFVSSLSARGGQLGQDNANSQTPSSPANLEKLAGDLSVGLVVGMAFSDQIGRLTSKDGVYQLSGSGAARLDNDSSLSTSKWLAIAEIGVCKGGNDLIRLAAPLTEELALELGSHLKQEKYLAEFRDGKIVAWQQQCLGEILLQRQKAKIREPERVLEAEYQRVGLGFLSWNSKAARLRARLRWAAQYLPDIPAVSDQDLHDNPRFWQVLLSYFADGKNAANAPVTTWLEGVLDYDTRRTLEQEAPTEFLLPSGRCTAISYPDDITSGPPRVQAKLQEFFGLQAAPKILGGQVDLAMEMLSPAGRPLALVTDLEHFWEEVYPQVRAEMRGRYRKHPWPEDPRAALATAATNRQLRSR</sequence>
<dbReference type="PIRSF" id="PIRSF005496">
    <property type="entry name" value="ATP_hel_hrpB"/>
    <property type="match status" value="1"/>
</dbReference>
<accession>A0AB34X022</accession>
<dbReference type="Gene3D" id="1.20.120.1080">
    <property type="match status" value="1"/>
</dbReference>
<protein>
    <recommendedName>
        <fullName evidence="1">RNA helicase</fullName>
        <ecNumber evidence="1">3.6.4.13</ecNumber>
    </recommendedName>
</protein>
<reference evidence="8 9" key="1">
    <citation type="submission" date="2016-01" db="EMBL/GenBank/DDBJ databases">
        <authorList>
            <person name="Mitreva M."/>
            <person name="Pepin K.H."/>
            <person name="Mihindukulasuriya K.A."/>
            <person name="Fulton R."/>
            <person name="Fronick C."/>
            <person name="O'Laughlin M."/>
            <person name="Miner T."/>
            <person name="Herter B."/>
            <person name="Rosa B.A."/>
            <person name="Cordes M."/>
            <person name="Tomlinson C."/>
            <person name="Wollam A."/>
            <person name="Palsikar V.B."/>
            <person name="Mardis E.R."/>
            <person name="Wilson R.K."/>
        </authorList>
    </citation>
    <scope>NUCLEOTIDE SEQUENCE [LARGE SCALE GENOMIC DNA]</scope>
    <source>
        <strain evidence="8 9">DNF00696</strain>
    </source>
</reference>
<dbReference type="RefSeq" id="WP_060920366.1">
    <property type="nucleotide sequence ID" value="NZ_JAHAIW010000002.1"/>
</dbReference>
<dbReference type="PANTHER" id="PTHR43519">
    <property type="entry name" value="ATP-DEPENDENT RNA HELICASE HRPB"/>
    <property type="match status" value="1"/>
</dbReference>
<evidence type="ECO:0000313" key="9">
    <source>
        <dbReference type="Proteomes" id="UP000070572"/>
    </source>
</evidence>
<dbReference type="Pfam" id="PF00270">
    <property type="entry name" value="DEAD"/>
    <property type="match status" value="1"/>
</dbReference>
<dbReference type="PROSITE" id="PS51194">
    <property type="entry name" value="HELICASE_CTER"/>
    <property type="match status" value="1"/>
</dbReference>
<keyword evidence="4 8" id="KW-0347">Helicase</keyword>
<evidence type="ECO:0000256" key="1">
    <source>
        <dbReference type="ARBA" id="ARBA00012552"/>
    </source>
</evidence>
<dbReference type="InterPro" id="IPR010225">
    <property type="entry name" value="HrpB"/>
</dbReference>
<evidence type="ECO:0000256" key="5">
    <source>
        <dbReference type="ARBA" id="ARBA00022840"/>
    </source>
</evidence>
<dbReference type="NCBIfam" id="TIGR01970">
    <property type="entry name" value="DEAH_box_HrpB"/>
    <property type="match status" value="1"/>
</dbReference>
<dbReference type="SUPFAM" id="SSF52540">
    <property type="entry name" value="P-loop containing nucleoside triphosphate hydrolases"/>
    <property type="match status" value="1"/>
</dbReference>
<dbReference type="GO" id="GO:0016787">
    <property type="term" value="F:hydrolase activity"/>
    <property type="evidence" value="ECO:0007669"/>
    <property type="project" value="UniProtKB-KW"/>
</dbReference>
<proteinExistence type="predicted"/>
<dbReference type="InterPro" id="IPR013689">
    <property type="entry name" value="RNA_helicase_ATP-dep_HrpB_C"/>
</dbReference>
<dbReference type="GO" id="GO:0005524">
    <property type="term" value="F:ATP binding"/>
    <property type="evidence" value="ECO:0007669"/>
    <property type="project" value="UniProtKB-KW"/>
</dbReference>
<evidence type="ECO:0000259" key="6">
    <source>
        <dbReference type="PROSITE" id="PS51192"/>
    </source>
</evidence>
<name>A0AB34X022_9ACTO</name>
<dbReference type="EMBL" id="LSDN01000013">
    <property type="protein sequence ID" value="KXB81176.1"/>
    <property type="molecule type" value="Genomic_DNA"/>
</dbReference>
<feature type="domain" description="Helicase C-terminal" evidence="7">
    <location>
        <begin position="229"/>
        <end position="405"/>
    </location>
</feature>
<dbReference type="Gene3D" id="3.40.50.300">
    <property type="entry name" value="P-loop containing nucleotide triphosphate hydrolases"/>
    <property type="match status" value="2"/>
</dbReference>
<evidence type="ECO:0000256" key="4">
    <source>
        <dbReference type="ARBA" id="ARBA00022806"/>
    </source>
</evidence>
<dbReference type="SMART" id="SM00490">
    <property type="entry name" value="HELICc"/>
    <property type="match status" value="1"/>
</dbReference>
<dbReference type="InterPro" id="IPR007502">
    <property type="entry name" value="Helicase-assoc_dom"/>
</dbReference>
<dbReference type="InterPro" id="IPR048333">
    <property type="entry name" value="HA2_WH"/>
</dbReference>
<evidence type="ECO:0000256" key="3">
    <source>
        <dbReference type="ARBA" id="ARBA00022801"/>
    </source>
</evidence>
<keyword evidence="5" id="KW-0067">ATP-binding</keyword>
<gene>
    <name evidence="8" type="ORF">HMPREF1862_00901</name>
</gene>
<organism evidence="8 9">
    <name type="scientific">Varibaculum cambriense</name>
    <dbReference type="NCBI Taxonomy" id="184870"/>
    <lineage>
        <taxon>Bacteria</taxon>
        <taxon>Bacillati</taxon>
        <taxon>Actinomycetota</taxon>
        <taxon>Actinomycetes</taxon>
        <taxon>Actinomycetales</taxon>
        <taxon>Actinomycetaceae</taxon>
        <taxon>Varibaculum</taxon>
    </lineage>
</organism>
<dbReference type="PANTHER" id="PTHR43519:SF1">
    <property type="entry name" value="ATP-DEPENDENT RNA HELICASE HRPB"/>
    <property type="match status" value="1"/>
</dbReference>
<dbReference type="Pfam" id="PF08482">
    <property type="entry name" value="HrpB_C"/>
    <property type="match status" value="1"/>
</dbReference>
<comment type="caution">
    <text evidence="8">The sequence shown here is derived from an EMBL/GenBank/DDBJ whole genome shotgun (WGS) entry which is preliminary data.</text>
</comment>
<dbReference type="InterPro" id="IPR027417">
    <property type="entry name" value="P-loop_NTPase"/>
</dbReference>
<dbReference type="EC" id="3.6.4.13" evidence="1"/>
<keyword evidence="3" id="KW-0378">Hydrolase</keyword>
<dbReference type="Proteomes" id="UP000070572">
    <property type="component" value="Unassembled WGS sequence"/>
</dbReference>
<dbReference type="SMART" id="SM00847">
    <property type="entry name" value="HA2"/>
    <property type="match status" value="1"/>
</dbReference>
<dbReference type="AlphaFoldDB" id="A0AB34X022"/>
<dbReference type="GO" id="GO:0003724">
    <property type="term" value="F:RNA helicase activity"/>
    <property type="evidence" value="ECO:0007669"/>
    <property type="project" value="UniProtKB-EC"/>
</dbReference>
<dbReference type="PROSITE" id="PS51192">
    <property type="entry name" value="HELICASE_ATP_BIND_1"/>
    <property type="match status" value="1"/>
</dbReference>
<dbReference type="PROSITE" id="PS00690">
    <property type="entry name" value="DEAH_ATP_HELICASE"/>
    <property type="match status" value="1"/>
</dbReference>
<evidence type="ECO:0000313" key="8">
    <source>
        <dbReference type="EMBL" id="KXB81176.1"/>
    </source>
</evidence>